<dbReference type="GO" id="GO:0016829">
    <property type="term" value="F:lyase activity"/>
    <property type="evidence" value="ECO:0007669"/>
    <property type="project" value="UniProtKB-KW"/>
</dbReference>
<dbReference type="Gene3D" id="2.30.130.110">
    <property type="match status" value="1"/>
</dbReference>
<reference evidence="4" key="1">
    <citation type="submission" date="2018-02" db="EMBL/GenBank/DDBJ databases">
        <title>Draft genome sequencing of Rhodococcus opacus KU647198.</title>
        <authorList>
            <person name="Zheng B.-X."/>
        </authorList>
    </citation>
    <scope>NUCLEOTIDE SEQUENCE [LARGE SCALE GENOMIC DNA]</scope>
    <source>
        <strain evidence="4">04-OD7</strain>
    </source>
</reference>
<organism evidence="3 4">
    <name type="scientific">Rhodococcus opacus</name>
    <name type="common">Nocardia opaca</name>
    <dbReference type="NCBI Taxonomy" id="37919"/>
    <lineage>
        <taxon>Bacteria</taxon>
        <taxon>Bacillati</taxon>
        <taxon>Actinomycetota</taxon>
        <taxon>Actinomycetes</taxon>
        <taxon>Mycobacteriales</taxon>
        <taxon>Nocardiaceae</taxon>
        <taxon>Rhodococcus</taxon>
    </lineage>
</organism>
<dbReference type="PANTHER" id="PTHR30536:SF5">
    <property type="entry name" value="ALTRONATE DEHYDRATASE"/>
    <property type="match status" value="1"/>
</dbReference>
<dbReference type="CDD" id="cd11613">
    <property type="entry name" value="SAF_AH_GD"/>
    <property type="match status" value="1"/>
</dbReference>
<proteinExistence type="predicted"/>
<dbReference type="EMBL" id="PUIO01000052">
    <property type="protein sequence ID" value="PQP17977.1"/>
    <property type="molecule type" value="Genomic_DNA"/>
</dbReference>
<dbReference type="PANTHER" id="PTHR30536">
    <property type="entry name" value="ALTRONATE/GALACTARATE DEHYDRATASE"/>
    <property type="match status" value="1"/>
</dbReference>
<keyword evidence="1" id="KW-0456">Lyase</keyword>
<evidence type="ECO:0000313" key="4">
    <source>
        <dbReference type="Proteomes" id="UP000239290"/>
    </source>
</evidence>
<dbReference type="RefSeq" id="WP_105421092.1">
    <property type="nucleotide sequence ID" value="NZ_CP051856.1"/>
</dbReference>
<dbReference type="InterPro" id="IPR044144">
    <property type="entry name" value="SAF_UxaA/GarD"/>
</dbReference>
<dbReference type="InterPro" id="IPR052172">
    <property type="entry name" value="UxaA_altronate/galactarate_dh"/>
</dbReference>
<dbReference type="InterPro" id="IPR013974">
    <property type="entry name" value="SAF"/>
</dbReference>
<feature type="domain" description="SAF" evidence="2">
    <location>
        <begin position="17"/>
        <end position="93"/>
    </location>
</feature>
<protein>
    <recommendedName>
        <fullName evidence="2">SAF domain-containing protein</fullName>
    </recommendedName>
</protein>
<comment type="caution">
    <text evidence="3">The sequence shown here is derived from an EMBL/GenBank/DDBJ whole genome shotgun (WGS) entry which is preliminary data.</text>
</comment>
<accession>A0A2S8IT85</accession>
<name>A0A2S8IT85_RHOOP</name>
<sequence length="102" mass="10946">MKDATRAPDFLAHHDGDVVAVAVRDLEPGAAEGGYLRGPASVSLELLDPIPLGHKVALVDLESGQDVIEYGLRVGVTTEKIARGSYVHVHNIRSARWHNSIA</sequence>
<dbReference type="AlphaFoldDB" id="A0A2S8IT85"/>
<gene>
    <name evidence="3" type="ORF">C5613_33280</name>
</gene>
<evidence type="ECO:0000256" key="1">
    <source>
        <dbReference type="ARBA" id="ARBA00023239"/>
    </source>
</evidence>
<dbReference type="GO" id="GO:0019698">
    <property type="term" value="P:D-galacturonate catabolic process"/>
    <property type="evidence" value="ECO:0007669"/>
    <property type="project" value="TreeGrafter"/>
</dbReference>
<dbReference type="Proteomes" id="UP000239290">
    <property type="component" value="Unassembled WGS sequence"/>
</dbReference>
<dbReference type="SMART" id="SM00858">
    <property type="entry name" value="SAF"/>
    <property type="match status" value="1"/>
</dbReference>
<evidence type="ECO:0000313" key="3">
    <source>
        <dbReference type="EMBL" id="PQP17977.1"/>
    </source>
</evidence>
<evidence type="ECO:0000259" key="2">
    <source>
        <dbReference type="SMART" id="SM00858"/>
    </source>
</evidence>